<dbReference type="AlphaFoldDB" id="A0A1Y2FU07"/>
<dbReference type="InterPro" id="IPR006011">
    <property type="entry name" value="Syntaxin_N"/>
</dbReference>
<keyword evidence="3" id="KW-0472">Membrane</keyword>
<dbReference type="RefSeq" id="XP_040727903.1">
    <property type="nucleotide sequence ID" value="XM_040867188.1"/>
</dbReference>
<keyword evidence="3" id="KW-0812">Transmembrane</keyword>
<proteinExistence type="inferred from homology"/>
<dbReference type="Gene3D" id="1.20.5.110">
    <property type="match status" value="1"/>
</dbReference>
<dbReference type="OMA" id="QPFLMEQ"/>
<dbReference type="Pfam" id="PF14523">
    <property type="entry name" value="Syntaxin_2"/>
    <property type="match status" value="1"/>
</dbReference>
<dbReference type="GO" id="GO:0012505">
    <property type="term" value="C:endomembrane system"/>
    <property type="evidence" value="ECO:0007669"/>
    <property type="project" value="TreeGrafter"/>
</dbReference>
<feature type="compositionally biased region" description="Low complexity" evidence="2">
    <location>
        <begin position="13"/>
        <end position="24"/>
    </location>
</feature>
<accession>A0A1Y2FU07</accession>
<dbReference type="Pfam" id="PF05739">
    <property type="entry name" value="SNARE"/>
    <property type="match status" value="1"/>
</dbReference>
<dbReference type="SMART" id="SM00397">
    <property type="entry name" value="t_SNARE"/>
    <property type="match status" value="1"/>
</dbReference>
<feature type="non-terminal residue" evidence="5">
    <location>
        <position position="269"/>
    </location>
</feature>
<feature type="transmembrane region" description="Helical" evidence="3">
    <location>
        <begin position="250"/>
        <end position="268"/>
    </location>
</feature>
<protein>
    <submittedName>
        <fullName evidence="5">t-SNARE</fullName>
    </submittedName>
</protein>
<dbReference type="OrthoDB" id="364348at2759"/>
<dbReference type="EMBL" id="MCFI01000002">
    <property type="protein sequence ID" value="ORY87047.1"/>
    <property type="molecule type" value="Genomic_DNA"/>
</dbReference>
<dbReference type="PROSITE" id="PS50192">
    <property type="entry name" value="T_SNARE"/>
    <property type="match status" value="1"/>
</dbReference>
<dbReference type="Proteomes" id="UP000193685">
    <property type="component" value="Unassembled WGS sequence"/>
</dbReference>
<evidence type="ECO:0000313" key="5">
    <source>
        <dbReference type="EMBL" id="ORY87047.1"/>
    </source>
</evidence>
<dbReference type="GO" id="GO:0000149">
    <property type="term" value="F:SNARE binding"/>
    <property type="evidence" value="ECO:0007669"/>
    <property type="project" value="TreeGrafter"/>
</dbReference>
<dbReference type="GO" id="GO:0006906">
    <property type="term" value="P:vesicle fusion"/>
    <property type="evidence" value="ECO:0007669"/>
    <property type="project" value="TreeGrafter"/>
</dbReference>
<dbReference type="GO" id="GO:0031201">
    <property type="term" value="C:SNARE complex"/>
    <property type="evidence" value="ECO:0007669"/>
    <property type="project" value="TreeGrafter"/>
</dbReference>
<dbReference type="InterPro" id="IPR045242">
    <property type="entry name" value="Syntaxin"/>
</dbReference>
<keyword evidence="3" id="KW-1133">Transmembrane helix</keyword>
<comment type="caution">
    <text evidence="5">The sequence shown here is derived from an EMBL/GenBank/DDBJ whole genome shotgun (WGS) entry which is preliminary data.</text>
</comment>
<dbReference type="FunFam" id="1.20.5.110:FF:000059">
    <property type="entry name" value="Related to syntaxin 12"/>
    <property type="match status" value="1"/>
</dbReference>
<sequence>MSFNDLESGRGGSNSRTGSGNTGTPSAFAKQTNALSRRIFQITSNVTQINRQLQTGKRDTAQSRTTLHTLLETTREQVKQASDAYKELEAMEEADVGGSAARFAKSKMRKDFAIAIASFQEVQRKAQEYQQTYVNTAKQAIEDSEALQEDGVTQQQLQQQVQAAPRLLDNNEIQFNESLIEERESEIQNIEQGITELNEIFRDLGTMVHQQGDLVDSIEANVDNTAVQTQMASTELAKAQRYQRKSRNRMLCLLMILGVILTIVILSVV</sequence>
<dbReference type="PANTHER" id="PTHR19957">
    <property type="entry name" value="SYNTAXIN"/>
    <property type="match status" value="1"/>
</dbReference>
<evidence type="ECO:0000256" key="2">
    <source>
        <dbReference type="SAM" id="MobiDB-lite"/>
    </source>
</evidence>
<name>A0A1Y2FU07_PROLT</name>
<comment type="similarity">
    <text evidence="1">Belongs to the syntaxin family.</text>
</comment>
<dbReference type="InterPro" id="IPR010989">
    <property type="entry name" value="SNARE"/>
</dbReference>
<evidence type="ECO:0000256" key="3">
    <source>
        <dbReference type="SAM" id="Phobius"/>
    </source>
</evidence>
<dbReference type="STRING" id="56484.A0A1Y2FU07"/>
<dbReference type="GeneID" id="63783787"/>
<evidence type="ECO:0000256" key="1">
    <source>
        <dbReference type="ARBA" id="ARBA00009063"/>
    </source>
</evidence>
<dbReference type="GO" id="GO:0005484">
    <property type="term" value="F:SNAP receptor activity"/>
    <property type="evidence" value="ECO:0007669"/>
    <property type="project" value="InterPro"/>
</dbReference>
<gene>
    <name evidence="5" type="ORF">BCR37DRAFT_335479</name>
</gene>
<organism evidence="5 6">
    <name type="scientific">Protomyces lactucae-debilis</name>
    <dbReference type="NCBI Taxonomy" id="2754530"/>
    <lineage>
        <taxon>Eukaryota</taxon>
        <taxon>Fungi</taxon>
        <taxon>Dikarya</taxon>
        <taxon>Ascomycota</taxon>
        <taxon>Taphrinomycotina</taxon>
        <taxon>Taphrinomycetes</taxon>
        <taxon>Taphrinales</taxon>
        <taxon>Protomycetaceae</taxon>
        <taxon>Protomyces</taxon>
    </lineage>
</organism>
<evidence type="ECO:0000313" key="6">
    <source>
        <dbReference type="Proteomes" id="UP000193685"/>
    </source>
</evidence>
<dbReference type="Gene3D" id="1.20.58.70">
    <property type="match status" value="1"/>
</dbReference>
<feature type="region of interest" description="Disordered" evidence="2">
    <location>
        <begin position="1"/>
        <end position="27"/>
    </location>
</feature>
<keyword evidence="6" id="KW-1185">Reference proteome</keyword>
<dbReference type="InterPro" id="IPR006012">
    <property type="entry name" value="Syntaxin/epimorphin_CS"/>
</dbReference>
<dbReference type="PROSITE" id="PS00914">
    <property type="entry name" value="SYNTAXIN"/>
    <property type="match status" value="1"/>
</dbReference>
<evidence type="ECO:0000259" key="4">
    <source>
        <dbReference type="PROSITE" id="PS50192"/>
    </source>
</evidence>
<dbReference type="GO" id="GO:0006886">
    <property type="term" value="P:intracellular protein transport"/>
    <property type="evidence" value="ECO:0007669"/>
    <property type="project" value="InterPro"/>
</dbReference>
<feature type="domain" description="T-SNARE coiled-coil homology" evidence="4">
    <location>
        <begin position="177"/>
        <end position="239"/>
    </location>
</feature>
<dbReference type="CDD" id="cd15840">
    <property type="entry name" value="SNARE_Qa"/>
    <property type="match status" value="1"/>
</dbReference>
<dbReference type="PANTHER" id="PTHR19957:SF38">
    <property type="entry name" value="LD27581P"/>
    <property type="match status" value="1"/>
</dbReference>
<dbReference type="SUPFAM" id="SSF47661">
    <property type="entry name" value="t-snare proteins"/>
    <property type="match status" value="1"/>
</dbReference>
<reference evidence="5 6" key="1">
    <citation type="submission" date="2016-07" db="EMBL/GenBank/DDBJ databases">
        <title>Pervasive Adenine N6-methylation of Active Genes in Fungi.</title>
        <authorList>
            <consortium name="DOE Joint Genome Institute"/>
            <person name="Mondo S.J."/>
            <person name="Dannebaum R.O."/>
            <person name="Kuo R.C."/>
            <person name="Labutti K."/>
            <person name="Haridas S."/>
            <person name="Kuo A."/>
            <person name="Salamov A."/>
            <person name="Ahrendt S.R."/>
            <person name="Lipzen A."/>
            <person name="Sullivan W."/>
            <person name="Andreopoulos W.B."/>
            <person name="Clum A."/>
            <person name="Lindquist E."/>
            <person name="Daum C."/>
            <person name="Ramamoorthy G.K."/>
            <person name="Gryganskyi A."/>
            <person name="Culley D."/>
            <person name="Magnuson J.K."/>
            <person name="James T.Y."/>
            <person name="O'Malley M.A."/>
            <person name="Stajich J.E."/>
            <person name="Spatafora J.W."/>
            <person name="Visel A."/>
            <person name="Grigoriev I.V."/>
        </authorList>
    </citation>
    <scope>NUCLEOTIDE SEQUENCE [LARGE SCALE GENOMIC DNA]</scope>
    <source>
        <strain evidence="5 6">12-1054</strain>
    </source>
</reference>
<dbReference type="GO" id="GO:0048278">
    <property type="term" value="P:vesicle docking"/>
    <property type="evidence" value="ECO:0007669"/>
    <property type="project" value="TreeGrafter"/>
</dbReference>
<dbReference type="InterPro" id="IPR000727">
    <property type="entry name" value="T_SNARE_dom"/>
</dbReference>